<proteinExistence type="inferred from homology"/>
<gene>
    <name evidence="3" type="ORF">SLS60_010529</name>
</gene>
<dbReference type="EMBL" id="JAKJXO020000018">
    <property type="protein sequence ID" value="KAL1593797.1"/>
    <property type="molecule type" value="Genomic_DNA"/>
</dbReference>
<protein>
    <recommendedName>
        <fullName evidence="5">Short-chain dehydrogenase/reductase SDR</fullName>
    </recommendedName>
</protein>
<sequence>MASNVKTVVATGATSGLGFEAIKQLLAEGQSYRFILGARDRKRAEKEFSDLHYDRQKHSLTFLPIQLNDLRTIKTFATQTLEKLGSFKIDLLLLNAGINKPADEPGINGSKWCESYIVNSLSQHYLTHLLRERLAGRVVIVSSGAMRGVSDSVRIEQLEKDLTAESGTHFQQTYENSKFTQLLTAHWWRRELKGQAQVVAVSPGLIPDTNLARHAMERMNFKFPESIMKDAKSIPEGAQSILAAYSRQDVPQDPAQIFLTSWGEWWPLDVLASTLDTALQDKWSPSLAQIEKEEVVE</sequence>
<keyword evidence="4" id="KW-1185">Reference proteome</keyword>
<dbReference type="Pfam" id="PF00106">
    <property type="entry name" value="adh_short"/>
    <property type="match status" value="1"/>
</dbReference>
<comment type="similarity">
    <text evidence="1">Belongs to the short-chain dehydrogenases/reductases (SDR) family.</text>
</comment>
<dbReference type="PANTHER" id="PTHR24320">
    <property type="entry name" value="RETINOL DEHYDROGENASE"/>
    <property type="match status" value="1"/>
</dbReference>
<comment type="caution">
    <text evidence="3">The sequence shown here is derived from an EMBL/GenBank/DDBJ whole genome shotgun (WGS) entry which is preliminary data.</text>
</comment>
<dbReference type="PANTHER" id="PTHR24320:SF148">
    <property type="entry name" value="NAD(P)-BINDING ROSSMANN-FOLD SUPERFAMILY PROTEIN"/>
    <property type="match status" value="1"/>
</dbReference>
<dbReference type="Proteomes" id="UP001521785">
    <property type="component" value="Unassembled WGS sequence"/>
</dbReference>
<name>A0ABR3QNS1_9PLEO</name>
<dbReference type="InterPro" id="IPR036291">
    <property type="entry name" value="NAD(P)-bd_dom_sf"/>
</dbReference>
<evidence type="ECO:0000313" key="4">
    <source>
        <dbReference type="Proteomes" id="UP001521785"/>
    </source>
</evidence>
<organism evidence="3 4">
    <name type="scientific">Paraconiothyrium brasiliense</name>
    <dbReference type="NCBI Taxonomy" id="300254"/>
    <lineage>
        <taxon>Eukaryota</taxon>
        <taxon>Fungi</taxon>
        <taxon>Dikarya</taxon>
        <taxon>Ascomycota</taxon>
        <taxon>Pezizomycotina</taxon>
        <taxon>Dothideomycetes</taxon>
        <taxon>Pleosporomycetidae</taxon>
        <taxon>Pleosporales</taxon>
        <taxon>Massarineae</taxon>
        <taxon>Didymosphaeriaceae</taxon>
        <taxon>Paraconiothyrium</taxon>
    </lineage>
</organism>
<dbReference type="PRINTS" id="PR00081">
    <property type="entry name" value="GDHRDH"/>
</dbReference>
<dbReference type="Gene3D" id="3.40.50.720">
    <property type="entry name" value="NAD(P)-binding Rossmann-like Domain"/>
    <property type="match status" value="1"/>
</dbReference>
<evidence type="ECO:0000313" key="3">
    <source>
        <dbReference type="EMBL" id="KAL1593797.1"/>
    </source>
</evidence>
<reference evidence="3 4" key="1">
    <citation type="submission" date="2024-02" db="EMBL/GenBank/DDBJ databases">
        <title>De novo assembly and annotation of 12 fungi associated with fruit tree decline syndrome in Ontario, Canada.</title>
        <authorList>
            <person name="Sulman M."/>
            <person name="Ellouze W."/>
            <person name="Ilyukhin E."/>
        </authorList>
    </citation>
    <scope>NUCLEOTIDE SEQUENCE [LARGE SCALE GENOMIC DNA]</scope>
    <source>
        <strain evidence="3 4">M42-189</strain>
    </source>
</reference>
<evidence type="ECO:0008006" key="5">
    <source>
        <dbReference type="Google" id="ProtNLM"/>
    </source>
</evidence>
<dbReference type="SUPFAM" id="SSF51735">
    <property type="entry name" value="NAD(P)-binding Rossmann-fold domains"/>
    <property type="match status" value="1"/>
</dbReference>
<accession>A0ABR3QNS1</accession>
<keyword evidence="2" id="KW-0560">Oxidoreductase</keyword>
<evidence type="ECO:0000256" key="1">
    <source>
        <dbReference type="ARBA" id="ARBA00006484"/>
    </source>
</evidence>
<dbReference type="InterPro" id="IPR002347">
    <property type="entry name" value="SDR_fam"/>
</dbReference>
<evidence type="ECO:0000256" key="2">
    <source>
        <dbReference type="ARBA" id="ARBA00023002"/>
    </source>
</evidence>